<gene>
    <name evidence="1" type="ORF">ATSB10_00140</name>
</gene>
<accession>A0A160MXK5</accession>
<dbReference type="PATRIC" id="fig|445710.3.peg.14"/>
<keyword evidence="2" id="KW-1185">Reference proteome</keyword>
<dbReference type="KEGG" id="dtx:ATSB10_00140"/>
<name>A0A160MXK5_9GAMM</name>
<sequence length="86" mass="10214">MLAQYVYPSLLGLFRIIRHGRRWRALRECEEVGRFECEQGALAALREAYPHARLPARLERWRFLPQMALVHARATDEDEVHWPMQA</sequence>
<protein>
    <submittedName>
        <fullName evidence="1">Uncharacterized protein</fullName>
    </submittedName>
</protein>
<reference evidence="1 2" key="1">
    <citation type="submission" date="2016-02" db="EMBL/GenBank/DDBJ databases">
        <title>Complete genome sequencing and analysis of ATSB10, Dyella thiooxydans isolated from rhizosphere soil of sunflower (Helianthus annuus L.).</title>
        <authorList>
            <person name="Lee Y."/>
            <person name="Hwangbo K."/>
            <person name="Chung H."/>
            <person name="Yoo J."/>
            <person name="Kim K.Y."/>
            <person name="Sa T.M."/>
            <person name="Um Y."/>
            <person name="Madhaiyan M."/>
        </authorList>
    </citation>
    <scope>NUCLEOTIDE SEQUENCE [LARGE SCALE GENOMIC DNA]</scope>
    <source>
        <strain evidence="1 2">ATSB10</strain>
    </source>
</reference>
<evidence type="ECO:0000313" key="2">
    <source>
        <dbReference type="Proteomes" id="UP000077255"/>
    </source>
</evidence>
<dbReference type="EMBL" id="CP014841">
    <property type="protein sequence ID" value="AND67468.1"/>
    <property type="molecule type" value="Genomic_DNA"/>
</dbReference>
<dbReference type="OrthoDB" id="5955333at2"/>
<evidence type="ECO:0000313" key="1">
    <source>
        <dbReference type="EMBL" id="AND67468.1"/>
    </source>
</evidence>
<dbReference type="AlphaFoldDB" id="A0A160MXK5"/>
<proteinExistence type="predicted"/>
<organism evidence="1 2">
    <name type="scientific">Dyella thiooxydans</name>
    <dbReference type="NCBI Taxonomy" id="445710"/>
    <lineage>
        <taxon>Bacteria</taxon>
        <taxon>Pseudomonadati</taxon>
        <taxon>Pseudomonadota</taxon>
        <taxon>Gammaproteobacteria</taxon>
        <taxon>Lysobacterales</taxon>
        <taxon>Rhodanobacteraceae</taxon>
        <taxon>Dyella</taxon>
    </lineage>
</organism>
<dbReference type="Proteomes" id="UP000077255">
    <property type="component" value="Chromosome"/>
</dbReference>
<dbReference type="RefSeq" id="WP_017462123.1">
    <property type="nucleotide sequence ID" value="NZ_CP014841.1"/>
</dbReference>